<gene>
    <name evidence="2" type="ORF">SS37A_19270</name>
</gene>
<sequence>MATLFAESQTDPDDEALSLMSAQVEAGALAGVEASHIWPELVRGMMCQSPSRMIGALRECGALYQILPEVAAIFGVPQLSDEPAQVDLGEHMLHALDEAALGNASLPVRFALLVMNIGKSDSPREHLPVHYKHVERGRPRIEALCARFEAPEDCKELALVALAECERVHRVSKMRAGPVAAMLERLGAFDAPERFCQLMTVCACDFCAHPGRSGQVYQKSALLDIAFEACTDADHAAEDQTMARAEAIAGAFRSLRWSDA</sequence>
<dbReference type="Gene3D" id="1.10.3090.10">
    <property type="entry name" value="cca-adding enzyme, domain 2"/>
    <property type="match status" value="1"/>
</dbReference>
<dbReference type="PANTHER" id="PTHR47545">
    <property type="entry name" value="MULTIFUNCTIONAL CCA PROTEIN"/>
    <property type="match status" value="1"/>
</dbReference>
<organism evidence="2 3">
    <name type="scientific">Methylocystis iwaonis</name>
    <dbReference type="NCBI Taxonomy" id="2885079"/>
    <lineage>
        <taxon>Bacteria</taxon>
        <taxon>Pseudomonadati</taxon>
        <taxon>Pseudomonadota</taxon>
        <taxon>Alphaproteobacteria</taxon>
        <taxon>Hyphomicrobiales</taxon>
        <taxon>Methylocystaceae</taxon>
        <taxon>Methylocystis</taxon>
    </lineage>
</organism>
<dbReference type="RefSeq" id="WP_281927565.1">
    <property type="nucleotide sequence ID" value="NZ_AP027142.1"/>
</dbReference>
<evidence type="ECO:0008006" key="4">
    <source>
        <dbReference type="Google" id="ProtNLM"/>
    </source>
</evidence>
<evidence type="ECO:0000313" key="3">
    <source>
        <dbReference type="Proteomes" id="UP001317629"/>
    </source>
</evidence>
<accession>A0ABM8E8U5</accession>
<proteinExistence type="predicted"/>
<dbReference type="Proteomes" id="UP001317629">
    <property type="component" value="Chromosome"/>
</dbReference>
<evidence type="ECO:0000313" key="2">
    <source>
        <dbReference type="EMBL" id="BDV34398.1"/>
    </source>
</evidence>
<dbReference type="InterPro" id="IPR050124">
    <property type="entry name" value="tRNA_CCA-adding_enzyme"/>
</dbReference>
<reference evidence="2 3" key="1">
    <citation type="journal article" date="2023" name="Int. J. Syst. Evol. Microbiol.">
        <title>Methylocystis iwaonis sp. nov., a type II methane-oxidizing bacterium from surface soil of a rice paddy field in Japan, and emended description of the genus Methylocystis (ex Whittenbury et al. 1970) Bowman et al. 1993.</title>
        <authorList>
            <person name="Kaise H."/>
            <person name="Sawadogo J.B."/>
            <person name="Alam M.S."/>
            <person name="Ueno C."/>
            <person name="Dianou D."/>
            <person name="Shinjo R."/>
            <person name="Asakawa S."/>
        </authorList>
    </citation>
    <scope>NUCLEOTIDE SEQUENCE [LARGE SCALE GENOMIC DNA]</scope>
    <source>
        <strain evidence="2 3">SS37A-Re</strain>
    </source>
</reference>
<dbReference type="SUPFAM" id="SSF81891">
    <property type="entry name" value="Poly A polymerase C-terminal region-like"/>
    <property type="match status" value="1"/>
</dbReference>
<dbReference type="PANTHER" id="PTHR47545:SF1">
    <property type="entry name" value="MULTIFUNCTIONAL CCA PROTEIN"/>
    <property type="match status" value="1"/>
</dbReference>
<keyword evidence="3" id="KW-1185">Reference proteome</keyword>
<name>A0ABM8E8U5_9HYPH</name>
<dbReference type="EMBL" id="AP027142">
    <property type="protein sequence ID" value="BDV34398.1"/>
    <property type="molecule type" value="Genomic_DNA"/>
</dbReference>
<protein>
    <recommendedName>
        <fullName evidence="4">tRNA nucleotidyltransferase</fullName>
    </recommendedName>
</protein>
<evidence type="ECO:0000256" key="1">
    <source>
        <dbReference type="ARBA" id="ARBA00022741"/>
    </source>
</evidence>
<keyword evidence="1" id="KW-0547">Nucleotide-binding</keyword>